<reference evidence="1 2" key="1">
    <citation type="submission" date="2020-07" db="EMBL/GenBank/DDBJ databases">
        <title>Sequencing the genomes of 1000 actinobacteria strains.</title>
        <authorList>
            <person name="Klenk H.-P."/>
        </authorList>
    </citation>
    <scope>NUCLEOTIDE SEQUENCE [LARGE SCALE GENOMIC DNA]</scope>
    <source>
        <strain evidence="1 2">DSM 22083</strain>
    </source>
</reference>
<evidence type="ECO:0000313" key="1">
    <source>
        <dbReference type="EMBL" id="NYE75186.1"/>
    </source>
</evidence>
<dbReference type="Pfam" id="PF05988">
    <property type="entry name" value="DUF899"/>
    <property type="match status" value="1"/>
</dbReference>
<dbReference type="RefSeq" id="WP_179757732.1">
    <property type="nucleotide sequence ID" value="NZ_JACCBU010000001.1"/>
</dbReference>
<keyword evidence="2" id="KW-1185">Reference proteome</keyword>
<protein>
    <submittedName>
        <fullName evidence="1">Putative dithiol-disulfide oxidoreductase (DUF899 family)</fullName>
    </submittedName>
</protein>
<name>A0A7Y9IEK8_9ACTN</name>
<comment type="caution">
    <text evidence="1">The sequence shown here is derived from an EMBL/GenBank/DDBJ whole genome shotgun (WGS) entry which is preliminary data.</text>
</comment>
<gene>
    <name evidence="1" type="ORF">BKA15_006515</name>
</gene>
<sequence>MTIENAPEPVIADRTTFEAELAELRTREKAHTRAGDAIAAARRRLPVVEVDPTTPLIGANGPVPLIDTFEGRHQLITYYFMWHHGRPAPEQCEGCTWNNTQLDELSYVHSRDITYAVFCQGPYEESRRYHDFMNWTMPWYSAQDSLETLLVGRQIGMMHVVCYLRRGDRVFETYWTNGRGVEAVDINYRLIDLTIFGRQEPWEDSPEGWPRNQWETDPSVVDVHPFRTNGRPIAHWSRIHAGRSDDLS</sequence>
<accession>A0A7Y9IEK8</accession>
<organism evidence="1 2">
    <name type="scientific">Microlunatus parietis</name>
    <dbReference type="NCBI Taxonomy" id="682979"/>
    <lineage>
        <taxon>Bacteria</taxon>
        <taxon>Bacillati</taxon>
        <taxon>Actinomycetota</taxon>
        <taxon>Actinomycetes</taxon>
        <taxon>Propionibacteriales</taxon>
        <taxon>Propionibacteriaceae</taxon>
        <taxon>Microlunatus</taxon>
    </lineage>
</organism>
<dbReference type="EMBL" id="JACCBU010000001">
    <property type="protein sequence ID" value="NYE75186.1"/>
    <property type="molecule type" value="Genomic_DNA"/>
</dbReference>
<dbReference type="AlphaFoldDB" id="A0A7Y9IEK8"/>
<proteinExistence type="predicted"/>
<evidence type="ECO:0000313" key="2">
    <source>
        <dbReference type="Proteomes" id="UP000569914"/>
    </source>
</evidence>
<dbReference type="InterPro" id="IPR010296">
    <property type="entry name" value="DUF899_thioredox"/>
</dbReference>
<dbReference type="Proteomes" id="UP000569914">
    <property type="component" value="Unassembled WGS sequence"/>
</dbReference>